<keyword evidence="3 5" id="KW-1133">Transmembrane helix</keyword>
<feature type="signal peptide" evidence="6">
    <location>
        <begin position="1"/>
        <end position="21"/>
    </location>
</feature>
<proteinExistence type="predicted"/>
<feature type="transmembrane region" description="Helical" evidence="5">
    <location>
        <begin position="66"/>
        <end position="86"/>
    </location>
</feature>
<sequence>MLIPVVLAAALMNAAMVAASAVSTILIADQLTPSLAGLPNTAGVLGTAAGAVAVGRWTVRLGRPQALRTGYGIAVAGGALTALAAVGAPVALLFVGMFLLGAGNAASLLSRYAAADAATPARRAAAMSTVVWASTAGAAGGPFLLEPAKAAAESVGLPSLSGPFLLAVIAAFAALLAASRITPTTSVPEEPAALVRTATATGDSATPNAAARSTAVVAAGVMLVGQLVMVALMTSVPVHAHHQGQRLGVLGLMLSAHTLGMFALAPVTGWWIGKSGPRPVMLAGLVTITVSAVVVAGPAGMTFTPGLFLLGYGWNLCYLGGSALLSRTAATTPATQAKLESKVEAWVWAVSALATAGSTLLFAAGGFVLLSGAAIALAIPALIAVSAHRPRLSAVVTSLAGCQQQRVSAPCGPDPSWSTTRPGP</sequence>
<dbReference type="EMBL" id="CP043661">
    <property type="protein sequence ID" value="QNE19808.1"/>
    <property type="molecule type" value="Genomic_DNA"/>
</dbReference>
<feature type="transmembrane region" description="Helical" evidence="5">
    <location>
        <begin position="215"/>
        <end position="236"/>
    </location>
</feature>
<accession>A0A7G6X0P3</accession>
<dbReference type="Gene3D" id="1.20.1250.20">
    <property type="entry name" value="MFS general substrate transporter like domains"/>
    <property type="match status" value="2"/>
</dbReference>
<evidence type="ECO:0000256" key="4">
    <source>
        <dbReference type="ARBA" id="ARBA00023136"/>
    </source>
</evidence>
<dbReference type="InterPro" id="IPR036259">
    <property type="entry name" value="MFS_trans_sf"/>
</dbReference>
<keyword evidence="9" id="KW-1185">Reference proteome</keyword>
<keyword evidence="2 5" id="KW-0812">Transmembrane</keyword>
<dbReference type="PANTHER" id="PTHR23534">
    <property type="entry name" value="MFS PERMEASE"/>
    <property type="match status" value="1"/>
</dbReference>
<dbReference type="Pfam" id="PF07690">
    <property type="entry name" value="MFS_1"/>
    <property type="match status" value="1"/>
</dbReference>
<reference evidence="8 9" key="2">
    <citation type="journal article" date="2020" name="Microbiol. Resour. Announc.">
        <title>Antarctic desert soil bacteria exhibit high novel natural product potential, evaluated through long-read genome sequencing and comparative genomics.</title>
        <authorList>
            <person name="Benaud N."/>
            <person name="Edwards R.J."/>
            <person name="Amos T.G."/>
            <person name="D'Agostino P.M."/>
            <person name="Gutierrez-Chavez C."/>
            <person name="Montgomery K."/>
            <person name="Nicetic I."/>
            <person name="Ferrari B.C."/>
        </authorList>
    </citation>
    <scope>NUCLEOTIDE SEQUENCE [LARGE SCALE GENOMIC DNA]</scope>
    <source>
        <strain evidence="8 9">SPB151</strain>
    </source>
</reference>
<dbReference type="GO" id="GO:0022857">
    <property type="term" value="F:transmembrane transporter activity"/>
    <property type="evidence" value="ECO:0007669"/>
    <property type="project" value="InterPro"/>
</dbReference>
<protein>
    <submittedName>
        <fullName evidence="8">MFS transporter</fullName>
    </submittedName>
</protein>
<reference evidence="9" key="1">
    <citation type="submission" date="2019-09" db="EMBL/GenBank/DDBJ databases">
        <title>Antimicrobial potential of Antarctic Bacteria.</title>
        <authorList>
            <person name="Benaud N."/>
            <person name="Edwards R.J."/>
            <person name="Ferrari B.C."/>
        </authorList>
    </citation>
    <scope>NUCLEOTIDE SEQUENCE [LARGE SCALE GENOMIC DNA]</scope>
    <source>
        <strain evidence="9">SPB151</strain>
    </source>
</reference>
<evidence type="ECO:0000259" key="7">
    <source>
        <dbReference type="PROSITE" id="PS50850"/>
    </source>
</evidence>
<dbReference type="RefSeq" id="WP_185441747.1">
    <property type="nucleotide sequence ID" value="NZ_CP043661.1"/>
</dbReference>
<evidence type="ECO:0000256" key="2">
    <source>
        <dbReference type="ARBA" id="ARBA00022692"/>
    </source>
</evidence>
<feature type="transmembrane region" description="Helical" evidence="5">
    <location>
        <begin position="92"/>
        <end position="112"/>
    </location>
</feature>
<evidence type="ECO:0000313" key="9">
    <source>
        <dbReference type="Proteomes" id="UP000515563"/>
    </source>
</evidence>
<evidence type="ECO:0000256" key="1">
    <source>
        <dbReference type="ARBA" id="ARBA00004651"/>
    </source>
</evidence>
<feature type="transmembrane region" description="Helical" evidence="5">
    <location>
        <begin position="369"/>
        <end position="387"/>
    </location>
</feature>
<feature type="domain" description="Major facilitator superfamily (MFS) profile" evidence="7">
    <location>
        <begin position="1"/>
        <end position="389"/>
    </location>
</feature>
<dbReference type="PROSITE" id="PS50850">
    <property type="entry name" value="MFS"/>
    <property type="match status" value="1"/>
</dbReference>
<feature type="transmembrane region" description="Helical" evidence="5">
    <location>
        <begin position="280"/>
        <end position="301"/>
    </location>
</feature>
<keyword evidence="4 5" id="KW-0472">Membrane</keyword>
<dbReference type="InterPro" id="IPR011701">
    <property type="entry name" value="MFS"/>
</dbReference>
<evidence type="ECO:0000313" key="8">
    <source>
        <dbReference type="EMBL" id="QNE19808.1"/>
    </source>
</evidence>
<feature type="transmembrane region" description="Helical" evidence="5">
    <location>
        <begin position="124"/>
        <end position="145"/>
    </location>
</feature>
<comment type="subcellular location">
    <subcellularLocation>
        <location evidence="1">Cell membrane</location>
        <topology evidence="1">Multi-pass membrane protein</topology>
    </subcellularLocation>
</comment>
<feature type="transmembrane region" description="Helical" evidence="5">
    <location>
        <begin position="35"/>
        <end position="54"/>
    </location>
</feature>
<evidence type="ECO:0000256" key="3">
    <source>
        <dbReference type="ARBA" id="ARBA00022989"/>
    </source>
</evidence>
<keyword evidence="6" id="KW-0732">Signal</keyword>
<dbReference type="SUPFAM" id="SSF103473">
    <property type="entry name" value="MFS general substrate transporter"/>
    <property type="match status" value="1"/>
</dbReference>
<dbReference type="InterPro" id="IPR020846">
    <property type="entry name" value="MFS_dom"/>
</dbReference>
<feature type="transmembrane region" description="Helical" evidence="5">
    <location>
        <begin position="157"/>
        <end position="178"/>
    </location>
</feature>
<feature type="chain" id="PRO_5028833572" evidence="6">
    <location>
        <begin position="22"/>
        <end position="424"/>
    </location>
</feature>
<dbReference type="KEGG" id="kqi:F1D05_20170"/>
<dbReference type="AlphaFoldDB" id="A0A7G6X0P3"/>
<dbReference type="Proteomes" id="UP000515563">
    <property type="component" value="Chromosome"/>
</dbReference>
<evidence type="ECO:0000256" key="6">
    <source>
        <dbReference type="SAM" id="SignalP"/>
    </source>
</evidence>
<name>A0A7G6X0P3_9ACTN</name>
<dbReference type="GO" id="GO:0005886">
    <property type="term" value="C:plasma membrane"/>
    <property type="evidence" value="ECO:0007669"/>
    <property type="project" value="UniProtKB-SubCell"/>
</dbReference>
<feature type="transmembrane region" description="Helical" evidence="5">
    <location>
        <begin position="248"/>
        <end position="273"/>
    </location>
</feature>
<gene>
    <name evidence="8" type="ORF">F1D05_20170</name>
</gene>
<organism evidence="8 9">
    <name type="scientific">Kribbella qitaiheensis</name>
    <dbReference type="NCBI Taxonomy" id="1544730"/>
    <lineage>
        <taxon>Bacteria</taxon>
        <taxon>Bacillati</taxon>
        <taxon>Actinomycetota</taxon>
        <taxon>Actinomycetes</taxon>
        <taxon>Propionibacteriales</taxon>
        <taxon>Kribbellaceae</taxon>
        <taxon>Kribbella</taxon>
    </lineage>
</organism>
<dbReference type="PANTHER" id="PTHR23534:SF1">
    <property type="entry name" value="MAJOR FACILITATOR SUPERFAMILY PROTEIN"/>
    <property type="match status" value="1"/>
</dbReference>
<evidence type="ECO:0000256" key="5">
    <source>
        <dbReference type="SAM" id="Phobius"/>
    </source>
</evidence>